<evidence type="ECO:0000313" key="14">
    <source>
        <dbReference type="Proteomes" id="UP000886881"/>
    </source>
</evidence>
<dbReference type="Gene3D" id="3.40.50.620">
    <property type="entry name" value="HUPs"/>
    <property type="match status" value="1"/>
</dbReference>
<dbReference type="Proteomes" id="UP000886881">
    <property type="component" value="Unassembled WGS sequence"/>
</dbReference>
<comment type="catalytic activity">
    <reaction evidence="10 11">
        <text>nicotinate beta-D-ribonucleotide + ATP + H(+) = deamido-NAD(+) + diphosphate</text>
        <dbReference type="Rhea" id="RHEA:22860"/>
        <dbReference type="ChEBI" id="CHEBI:15378"/>
        <dbReference type="ChEBI" id="CHEBI:30616"/>
        <dbReference type="ChEBI" id="CHEBI:33019"/>
        <dbReference type="ChEBI" id="CHEBI:57502"/>
        <dbReference type="ChEBI" id="CHEBI:58437"/>
        <dbReference type="EC" id="2.7.7.18"/>
    </reaction>
</comment>
<keyword evidence="7 11" id="KW-0547">Nucleotide-binding</keyword>
<dbReference type="InterPro" id="IPR005248">
    <property type="entry name" value="NadD/NMNAT"/>
</dbReference>
<dbReference type="GO" id="GO:0004515">
    <property type="term" value="F:nicotinate-nucleotide adenylyltransferase activity"/>
    <property type="evidence" value="ECO:0007669"/>
    <property type="project" value="UniProtKB-UniRule"/>
</dbReference>
<keyword evidence="6 11" id="KW-0548">Nucleotidyltransferase</keyword>
<comment type="caution">
    <text evidence="13">The sequence shown here is derived from an EMBL/GenBank/DDBJ whole genome shotgun (WGS) entry which is preliminary data.</text>
</comment>
<dbReference type="InterPro" id="IPR014729">
    <property type="entry name" value="Rossmann-like_a/b/a_fold"/>
</dbReference>
<evidence type="ECO:0000256" key="5">
    <source>
        <dbReference type="ARBA" id="ARBA00022679"/>
    </source>
</evidence>
<comment type="pathway">
    <text evidence="2 11">Cofactor biosynthesis; NAD(+) biosynthesis; deamido-NAD(+) from nicotinate D-ribonucleotide: step 1/1.</text>
</comment>
<dbReference type="EC" id="2.7.7.18" evidence="11"/>
<gene>
    <name evidence="11 13" type="primary">nadD</name>
    <name evidence="13" type="ORF">IAC35_05625</name>
</gene>
<protein>
    <recommendedName>
        <fullName evidence="11">Probable nicotinate-nucleotide adenylyltransferase</fullName>
        <ecNumber evidence="11">2.7.7.18</ecNumber>
    </recommendedName>
    <alternativeName>
        <fullName evidence="11">Deamido-NAD(+) diphosphorylase</fullName>
    </alternativeName>
    <alternativeName>
        <fullName evidence="11">Deamido-NAD(+) pyrophosphorylase</fullName>
    </alternativeName>
    <alternativeName>
        <fullName evidence="11">Nicotinate mononucleotide adenylyltransferase</fullName>
        <shortName evidence="11">NaMN adenylyltransferase</shortName>
    </alternativeName>
</protein>
<evidence type="ECO:0000256" key="6">
    <source>
        <dbReference type="ARBA" id="ARBA00022695"/>
    </source>
</evidence>
<evidence type="ECO:0000259" key="12">
    <source>
        <dbReference type="Pfam" id="PF01467"/>
    </source>
</evidence>
<reference evidence="13" key="1">
    <citation type="submission" date="2020-10" db="EMBL/GenBank/DDBJ databases">
        <authorList>
            <person name="Gilroy R."/>
        </authorList>
    </citation>
    <scope>NUCLEOTIDE SEQUENCE</scope>
    <source>
        <strain evidence="13">ChiHecec2B26-709</strain>
    </source>
</reference>
<keyword evidence="4 11" id="KW-0662">Pyridine nucleotide biosynthesis</keyword>
<dbReference type="AlphaFoldDB" id="A0A9D1KHU3"/>
<evidence type="ECO:0000256" key="1">
    <source>
        <dbReference type="ARBA" id="ARBA00002324"/>
    </source>
</evidence>
<evidence type="ECO:0000256" key="4">
    <source>
        <dbReference type="ARBA" id="ARBA00022642"/>
    </source>
</evidence>
<organism evidence="13 14">
    <name type="scientific">Candidatus Cryptobacteroides merdipullorum</name>
    <dbReference type="NCBI Taxonomy" id="2840771"/>
    <lineage>
        <taxon>Bacteria</taxon>
        <taxon>Pseudomonadati</taxon>
        <taxon>Bacteroidota</taxon>
        <taxon>Bacteroidia</taxon>
        <taxon>Bacteroidales</taxon>
        <taxon>Candidatus Cryptobacteroides</taxon>
    </lineage>
</organism>
<dbReference type="NCBIfam" id="TIGR00482">
    <property type="entry name" value="nicotinate (nicotinamide) nucleotide adenylyltransferase"/>
    <property type="match status" value="1"/>
</dbReference>
<evidence type="ECO:0000256" key="3">
    <source>
        <dbReference type="ARBA" id="ARBA00009014"/>
    </source>
</evidence>
<evidence type="ECO:0000256" key="7">
    <source>
        <dbReference type="ARBA" id="ARBA00022741"/>
    </source>
</evidence>
<dbReference type="EMBL" id="DVLC01000106">
    <property type="protein sequence ID" value="HIT47317.1"/>
    <property type="molecule type" value="Genomic_DNA"/>
</dbReference>
<evidence type="ECO:0000256" key="10">
    <source>
        <dbReference type="ARBA" id="ARBA00048721"/>
    </source>
</evidence>
<dbReference type="GO" id="GO:0009435">
    <property type="term" value="P:NAD+ biosynthetic process"/>
    <property type="evidence" value="ECO:0007669"/>
    <property type="project" value="UniProtKB-UniRule"/>
</dbReference>
<dbReference type="HAMAP" id="MF_00244">
    <property type="entry name" value="NaMN_adenylyltr"/>
    <property type="match status" value="1"/>
</dbReference>
<keyword evidence="5 11" id="KW-0808">Transferase</keyword>
<evidence type="ECO:0000256" key="9">
    <source>
        <dbReference type="ARBA" id="ARBA00023027"/>
    </source>
</evidence>
<evidence type="ECO:0000256" key="2">
    <source>
        <dbReference type="ARBA" id="ARBA00005019"/>
    </source>
</evidence>
<dbReference type="CDD" id="cd02165">
    <property type="entry name" value="NMNAT"/>
    <property type="match status" value="1"/>
</dbReference>
<dbReference type="NCBIfam" id="TIGR00125">
    <property type="entry name" value="cyt_tran_rel"/>
    <property type="match status" value="1"/>
</dbReference>
<name>A0A9D1KHU3_9BACT</name>
<dbReference type="SUPFAM" id="SSF52374">
    <property type="entry name" value="Nucleotidylyl transferase"/>
    <property type="match status" value="1"/>
</dbReference>
<dbReference type="PANTHER" id="PTHR39321:SF3">
    <property type="entry name" value="PHOSPHOPANTETHEINE ADENYLYLTRANSFERASE"/>
    <property type="match status" value="1"/>
</dbReference>
<dbReference type="GO" id="GO:0005524">
    <property type="term" value="F:ATP binding"/>
    <property type="evidence" value="ECO:0007669"/>
    <property type="project" value="UniProtKB-KW"/>
</dbReference>
<feature type="domain" description="Cytidyltransferase-like" evidence="12">
    <location>
        <begin position="5"/>
        <end position="173"/>
    </location>
</feature>
<dbReference type="InterPro" id="IPR004821">
    <property type="entry name" value="Cyt_trans-like"/>
</dbReference>
<accession>A0A9D1KHU3</accession>
<dbReference type="Pfam" id="PF01467">
    <property type="entry name" value="CTP_transf_like"/>
    <property type="match status" value="1"/>
</dbReference>
<reference evidence="13" key="2">
    <citation type="journal article" date="2021" name="PeerJ">
        <title>Extensive microbial diversity within the chicken gut microbiome revealed by metagenomics and culture.</title>
        <authorList>
            <person name="Gilroy R."/>
            <person name="Ravi A."/>
            <person name="Getino M."/>
            <person name="Pursley I."/>
            <person name="Horton D.L."/>
            <person name="Alikhan N.F."/>
            <person name="Baker D."/>
            <person name="Gharbi K."/>
            <person name="Hall N."/>
            <person name="Watson M."/>
            <person name="Adriaenssens E.M."/>
            <person name="Foster-Nyarko E."/>
            <person name="Jarju S."/>
            <person name="Secka A."/>
            <person name="Antonio M."/>
            <person name="Oren A."/>
            <person name="Chaudhuri R.R."/>
            <person name="La Ragione R."/>
            <person name="Hildebrand F."/>
            <person name="Pallen M.J."/>
        </authorList>
    </citation>
    <scope>NUCLEOTIDE SEQUENCE</scope>
    <source>
        <strain evidence="13">ChiHecec2B26-709</strain>
    </source>
</reference>
<keyword evidence="9 11" id="KW-0520">NAD</keyword>
<comment type="function">
    <text evidence="1 11">Catalyzes the reversible adenylation of nicotinate mononucleotide (NaMN) to nicotinic acid adenine dinucleotide (NaAD).</text>
</comment>
<proteinExistence type="inferred from homology"/>
<dbReference type="PANTHER" id="PTHR39321">
    <property type="entry name" value="NICOTINATE-NUCLEOTIDE ADENYLYLTRANSFERASE-RELATED"/>
    <property type="match status" value="1"/>
</dbReference>
<comment type="similarity">
    <text evidence="3 11">Belongs to the NadD family.</text>
</comment>
<keyword evidence="8 11" id="KW-0067">ATP-binding</keyword>
<sequence>MRIAVYTGSFDPLHIGHLAIMEYLTGNAEFDMVYLVVSPQNPFKSPEKAANAAERFAAAVEAVRRHPELRVRVDDIELRMPAPQYTIRTLDALREREPGNEFRLVIGADNLRDILRWKDSERLLREYGVVVFPRPGFNAAELRDKLLRDGPSGCRIELMDAPPVDISSTEIREWAAAGRDVSAYLM</sequence>
<evidence type="ECO:0000256" key="8">
    <source>
        <dbReference type="ARBA" id="ARBA00022840"/>
    </source>
</evidence>
<evidence type="ECO:0000256" key="11">
    <source>
        <dbReference type="HAMAP-Rule" id="MF_00244"/>
    </source>
</evidence>
<evidence type="ECO:0000313" key="13">
    <source>
        <dbReference type="EMBL" id="HIT47317.1"/>
    </source>
</evidence>